<comment type="caution">
    <text evidence="1">The sequence shown here is derived from an EMBL/GenBank/DDBJ whole genome shotgun (WGS) entry which is preliminary data.</text>
</comment>
<feature type="non-terminal residue" evidence="1">
    <location>
        <position position="1"/>
    </location>
</feature>
<keyword evidence="1" id="KW-0645">Protease</keyword>
<gene>
    <name evidence="1" type="ORF">Q8791_07870</name>
</gene>
<dbReference type="EMBL" id="JAUZMY010000006">
    <property type="protein sequence ID" value="MEE2037134.1"/>
    <property type="molecule type" value="Genomic_DNA"/>
</dbReference>
<reference evidence="1 2" key="1">
    <citation type="submission" date="2023-08" db="EMBL/GenBank/DDBJ databases">
        <authorList>
            <person name="Girao M."/>
            <person name="Carvalho M.F."/>
        </authorList>
    </citation>
    <scope>NUCLEOTIDE SEQUENCE [LARGE SCALE GENOMIC DNA]</scope>
    <source>
        <strain evidence="1 2">CT-R113</strain>
    </source>
</reference>
<dbReference type="Gene3D" id="1.10.8.60">
    <property type="match status" value="1"/>
</dbReference>
<evidence type="ECO:0000313" key="1">
    <source>
        <dbReference type="EMBL" id="MEE2037134.1"/>
    </source>
</evidence>
<accession>A0ABU7K4L8</accession>
<name>A0ABU7K4L8_9ACTN</name>
<dbReference type="Proteomes" id="UP001356095">
    <property type="component" value="Unassembled WGS sequence"/>
</dbReference>
<proteinExistence type="predicted"/>
<dbReference type="GO" id="GO:0008233">
    <property type="term" value="F:peptidase activity"/>
    <property type="evidence" value="ECO:0007669"/>
    <property type="project" value="UniProtKB-KW"/>
</dbReference>
<dbReference type="GO" id="GO:0006508">
    <property type="term" value="P:proteolysis"/>
    <property type="evidence" value="ECO:0007669"/>
    <property type="project" value="UniProtKB-KW"/>
</dbReference>
<keyword evidence="1" id="KW-0067">ATP-binding</keyword>
<keyword evidence="2" id="KW-1185">Reference proteome</keyword>
<keyword evidence="1" id="KW-0378">Hydrolase</keyword>
<protein>
    <submittedName>
        <fullName evidence="1">ATP-dependent Clp protease ATP-binding subunit ClpX</fullName>
    </submittedName>
</protein>
<dbReference type="GO" id="GO:0005524">
    <property type="term" value="F:ATP binding"/>
    <property type="evidence" value="ECO:0007669"/>
    <property type="project" value="UniProtKB-KW"/>
</dbReference>
<keyword evidence="1" id="KW-0547">Nucleotide-binding</keyword>
<evidence type="ECO:0000313" key="2">
    <source>
        <dbReference type="Proteomes" id="UP001356095"/>
    </source>
</evidence>
<sequence>LRAIIEEVLLSVMYEVPSREDVGQVIISRETVIDNVNPTIVPRIRTGKNRQRRDRSA</sequence>
<organism evidence="1 2">
    <name type="scientific">Nocardiopsis codii</name>
    <dbReference type="NCBI Taxonomy" id="3065942"/>
    <lineage>
        <taxon>Bacteria</taxon>
        <taxon>Bacillati</taxon>
        <taxon>Actinomycetota</taxon>
        <taxon>Actinomycetes</taxon>
        <taxon>Streptosporangiales</taxon>
        <taxon>Nocardiopsidaceae</taxon>
        <taxon>Nocardiopsis</taxon>
    </lineage>
</organism>